<comment type="caution">
    <text evidence="1">The sequence shown here is derived from an EMBL/GenBank/DDBJ whole genome shotgun (WGS) entry which is preliminary data.</text>
</comment>
<accession>A0ABD0N8R2</accession>
<organism evidence="1 2">
    <name type="scientific">Cirrhinus mrigala</name>
    <name type="common">Mrigala</name>
    <dbReference type="NCBI Taxonomy" id="683832"/>
    <lineage>
        <taxon>Eukaryota</taxon>
        <taxon>Metazoa</taxon>
        <taxon>Chordata</taxon>
        <taxon>Craniata</taxon>
        <taxon>Vertebrata</taxon>
        <taxon>Euteleostomi</taxon>
        <taxon>Actinopterygii</taxon>
        <taxon>Neopterygii</taxon>
        <taxon>Teleostei</taxon>
        <taxon>Ostariophysi</taxon>
        <taxon>Cypriniformes</taxon>
        <taxon>Cyprinidae</taxon>
        <taxon>Labeoninae</taxon>
        <taxon>Labeonini</taxon>
        <taxon>Cirrhinus</taxon>
    </lineage>
</organism>
<keyword evidence="2" id="KW-1185">Reference proteome</keyword>
<dbReference type="EMBL" id="JAMKFB020000024">
    <property type="protein sequence ID" value="KAL0157351.1"/>
    <property type="molecule type" value="Genomic_DNA"/>
</dbReference>
<protein>
    <submittedName>
        <fullName evidence="1">Uncharacterized protein</fullName>
    </submittedName>
</protein>
<reference evidence="1 2" key="1">
    <citation type="submission" date="2024-05" db="EMBL/GenBank/DDBJ databases">
        <title>Genome sequencing and assembly of Indian major carp, Cirrhinus mrigala (Hamilton, 1822).</title>
        <authorList>
            <person name="Mohindra V."/>
            <person name="Chowdhury L.M."/>
            <person name="Lal K."/>
            <person name="Jena J.K."/>
        </authorList>
    </citation>
    <scope>NUCLEOTIDE SEQUENCE [LARGE SCALE GENOMIC DNA]</scope>
    <source>
        <strain evidence="1">CM1030</strain>
        <tissue evidence="1">Blood</tissue>
    </source>
</reference>
<dbReference type="Proteomes" id="UP001529510">
    <property type="component" value="Unassembled WGS sequence"/>
</dbReference>
<dbReference type="AlphaFoldDB" id="A0ABD0N8R2"/>
<feature type="non-terminal residue" evidence="1">
    <location>
        <position position="63"/>
    </location>
</feature>
<evidence type="ECO:0000313" key="1">
    <source>
        <dbReference type="EMBL" id="KAL0157351.1"/>
    </source>
</evidence>
<gene>
    <name evidence="1" type="ORF">M9458_048597</name>
</gene>
<name>A0ABD0N8R2_CIRMR</name>
<proteinExistence type="predicted"/>
<feature type="non-terminal residue" evidence="1">
    <location>
        <position position="1"/>
    </location>
</feature>
<evidence type="ECO:0000313" key="2">
    <source>
        <dbReference type="Proteomes" id="UP001529510"/>
    </source>
</evidence>
<sequence length="63" mass="6877">ELSMAAGFCSILSQQQGSPVSTYSWMKQEPENVQIQWDNTNTLPVATETQQDNIPSSAESADS</sequence>